<feature type="compositionally biased region" description="Basic and acidic residues" evidence="1">
    <location>
        <begin position="346"/>
        <end position="356"/>
    </location>
</feature>
<feature type="region of interest" description="Disordered" evidence="1">
    <location>
        <begin position="188"/>
        <end position="225"/>
    </location>
</feature>
<evidence type="ECO:0000313" key="3">
    <source>
        <dbReference type="WBParaSite" id="jg18687"/>
    </source>
</evidence>
<feature type="region of interest" description="Disordered" evidence="1">
    <location>
        <begin position="67"/>
        <end position="126"/>
    </location>
</feature>
<dbReference type="Proteomes" id="UP000887574">
    <property type="component" value="Unplaced"/>
</dbReference>
<reference evidence="3" key="1">
    <citation type="submission" date="2022-11" db="UniProtKB">
        <authorList>
            <consortium name="WormBaseParasite"/>
        </authorList>
    </citation>
    <scope>IDENTIFICATION</scope>
</reference>
<proteinExistence type="predicted"/>
<sequence length="422" mass="46731">MEADSEEEGEYDLQMDDFSGPQLPGGLPTQSYYDSDEPYQSSIQPVANGGSRSSIAGVVFLGIRHPNLPAGGSRSNSSATLTTPMPAHRPQYTGEYDSEEGGFSSSAGTVVSKPRQHTSYLDGPSPVGSGRHALGVYCSFSADDTIDEEAAGDFRRQPEHYEEAEVIEKGESSQVVPDVNYEAQLAAAGRRYDSRQPSTSDYLLDGYATGGEGGNHTTPTPTYEEYRRTPNRFSIDRNGGLVPAVQSVDMDITPTHQQDDEPCYFNDNYAEEEDTTTARYLEPAVKGEAQEELKQEPAEQRVPIIEEENNIFGRQMSLQQRRRQSSLDTFTPLPIPSINEPMPEVTEEKEPSPNQKDYKDLWKWAYREACKRAGIQIKILPRNPIQLQMHRTILLTISVSRKNASAGELGGKNGNRLFAHKP</sequence>
<feature type="region of interest" description="Disordered" evidence="1">
    <location>
        <begin position="329"/>
        <end position="356"/>
    </location>
</feature>
<feature type="region of interest" description="Disordered" evidence="1">
    <location>
        <begin position="1"/>
        <end position="49"/>
    </location>
</feature>
<organism evidence="2 3">
    <name type="scientific">Ditylenchus dipsaci</name>
    <dbReference type="NCBI Taxonomy" id="166011"/>
    <lineage>
        <taxon>Eukaryota</taxon>
        <taxon>Metazoa</taxon>
        <taxon>Ecdysozoa</taxon>
        <taxon>Nematoda</taxon>
        <taxon>Chromadorea</taxon>
        <taxon>Rhabditida</taxon>
        <taxon>Tylenchina</taxon>
        <taxon>Tylenchomorpha</taxon>
        <taxon>Sphaerularioidea</taxon>
        <taxon>Anguinidae</taxon>
        <taxon>Anguininae</taxon>
        <taxon>Ditylenchus</taxon>
    </lineage>
</organism>
<protein>
    <submittedName>
        <fullName evidence="3">Uncharacterized protein</fullName>
    </submittedName>
</protein>
<dbReference type="WBParaSite" id="jg18687">
    <property type="protein sequence ID" value="jg18687"/>
    <property type="gene ID" value="jg18687"/>
</dbReference>
<name>A0A915DEU5_9BILA</name>
<evidence type="ECO:0000313" key="2">
    <source>
        <dbReference type="Proteomes" id="UP000887574"/>
    </source>
</evidence>
<evidence type="ECO:0000256" key="1">
    <source>
        <dbReference type="SAM" id="MobiDB-lite"/>
    </source>
</evidence>
<keyword evidence="2" id="KW-1185">Reference proteome</keyword>
<dbReference type="AlphaFoldDB" id="A0A915DEU5"/>
<feature type="compositionally biased region" description="Polar residues" evidence="1">
    <location>
        <begin position="73"/>
        <end position="83"/>
    </location>
</feature>
<accession>A0A915DEU5</accession>
<feature type="compositionally biased region" description="Polar residues" evidence="1">
    <location>
        <begin position="28"/>
        <end position="49"/>
    </location>
</feature>
<feature type="compositionally biased region" description="Acidic residues" evidence="1">
    <location>
        <begin position="1"/>
        <end position="15"/>
    </location>
</feature>